<dbReference type="PROSITE" id="PS50928">
    <property type="entry name" value="ABC_TM1"/>
    <property type="match status" value="1"/>
</dbReference>
<dbReference type="PANTHER" id="PTHR30614:SF0">
    <property type="entry name" value="L-CYSTINE TRANSPORT SYSTEM PERMEASE PROTEIN TCYL"/>
    <property type="match status" value="1"/>
</dbReference>
<accession>A0ABV7MJQ0</accession>
<keyword evidence="6" id="KW-0029">Amino-acid transport</keyword>
<dbReference type="Proteomes" id="UP001595648">
    <property type="component" value="Unassembled WGS sequence"/>
</dbReference>
<protein>
    <submittedName>
        <fullName evidence="11">Amino acid ABC transporter permease</fullName>
    </submittedName>
</protein>
<evidence type="ECO:0000259" key="10">
    <source>
        <dbReference type="PROSITE" id="PS50928"/>
    </source>
</evidence>
<evidence type="ECO:0000256" key="7">
    <source>
        <dbReference type="ARBA" id="ARBA00022989"/>
    </source>
</evidence>
<comment type="caution">
    <text evidence="11">The sequence shown here is derived from an EMBL/GenBank/DDBJ whole genome shotgun (WGS) entry which is preliminary data.</text>
</comment>
<evidence type="ECO:0000256" key="4">
    <source>
        <dbReference type="ARBA" id="ARBA00022475"/>
    </source>
</evidence>
<name>A0ABV7MJQ0_9HYPH</name>
<dbReference type="InterPro" id="IPR043429">
    <property type="entry name" value="ArtM/GltK/GlnP/TcyL/YhdX-like"/>
</dbReference>
<feature type="transmembrane region" description="Helical" evidence="9">
    <location>
        <begin position="187"/>
        <end position="208"/>
    </location>
</feature>
<evidence type="ECO:0000256" key="6">
    <source>
        <dbReference type="ARBA" id="ARBA00022970"/>
    </source>
</evidence>
<evidence type="ECO:0000256" key="1">
    <source>
        <dbReference type="ARBA" id="ARBA00004429"/>
    </source>
</evidence>
<dbReference type="InterPro" id="IPR035906">
    <property type="entry name" value="MetI-like_sf"/>
</dbReference>
<evidence type="ECO:0000313" key="11">
    <source>
        <dbReference type="EMBL" id="MFC3321287.1"/>
    </source>
</evidence>
<keyword evidence="4" id="KW-1003">Cell membrane</keyword>
<reference evidence="12" key="1">
    <citation type="journal article" date="2019" name="Int. J. Syst. Evol. Microbiol.">
        <title>The Global Catalogue of Microorganisms (GCM) 10K type strain sequencing project: providing services to taxonomists for standard genome sequencing and annotation.</title>
        <authorList>
            <consortium name="The Broad Institute Genomics Platform"/>
            <consortium name="The Broad Institute Genome Sequencing Center for Infectious Disease"/>
            <person name="Wu L."/>
            <person name="Ma J."/>
        </authorList>
    </citation>
    <scope>NUCLEOTIDE SEQUENCE [LARGE SCALE GENOMIC DNA]</scope>
    <source>
        <strain evidence="12">ICMP 19515</strain>
    </source>
</reference>
<feature type="transmembrane region" description="Helical" evidence="9">
    <location>
        <begin position="12"/>
        <end position="39"/>
    </location>
</feature>
<keyword evidence="7 9" id="KW-1133">Transmembrane helix</keyword>
<feature type="domain" description="ABC transmembrane type-1" evidence="10">
    <location>
        <begin position="20"/>
        <end position="208"/>
    </location>
</feature>
<evidence type="ECO:0000256" key="8">
    <source>
        <dbReference type="ARBA" id="ARBA00023136"/>
    </source>
</evidence>
<keyword evidence="8 9" id="KW-0472">Membrane</keyword>
<gene>
    <name evidence="11" type="ORF">ACFOJ9_05755</name>
</gene>
<dbReference type="NCBIfam" id="TIGR01726">
    <property type="entry name" value="HEQRo_perm_3TM"/>
    <property type="match status" value="1"/>
</dbReference>
<evidence type="ECO:0000256" key="3">
    <source>
        <dbReference type="ARBA" id="ARBA00022448"/>
    </source>
</evidence>
<dbReference type="RefSeq" id="WP_378977526.1">
    <property type="nucleotide sequence ID" value="NZ_JBHRVD010000001.1"/>
</dbReference>
<dbReference type="CDD" id="cd06261">
    <property type="entry name" value="TM_PBP2"/>
    <property type="match status" value="1"/>
</dbReference>
<evidence type="ECO:0000313" key="12">
    <source>
        <dbReference type="Proteomes" id="UP001595648"/>
    </source>
</evidence>
<evidence type="ECO:0000256" key="2">
    <source>
        <dbReference type="ARBA" id="ARBA00010072"/>
    </source>
</evidence>
<dbReference type="EMBL" id="JBHRVD010000001">
    <property type="protein sequence ID" value="MFC3321287.1"/>
    <property type="molecule type" value="Genomic_DNA"/>
</dbReference>
<keyword evidence="12" id="KW-1185">Reference proteome</keyword>
<dbReference type="InterPro" id="IPR010065">
    <property type="entry name" value="AA_ABC_transptr_permease_3TM"/>
</dbReference>
<proteinExistence type="inferred from homology"/>
<feature type="transmembrane region" description="Helical" evidence="9">
    <location>
        <begin position="137"/>
        <end position="158"/>
    </location>
</feature>
<sequence>MSVMIFSLVYDAATLILSGMPIVIVLIVSAFFPALALGVMGGVMGSSSSRVLRFIAAIYVYIFRSVPFLMFIFLIYYGLPYYDIDIGPVSTAIIALALSHGAYMTEIVRGGLLGFDKGQNEAAIALGFTLTQRLRDIVLPPTLMAIIPSLLGQAILMVKDTSLVSVVGISELTRLGREVVIRTNEPFVVFTVVAAAYFVLCFGLELMARRLETRVRGIMSRQ</sequence>
<dbReference type="SUPFAM" id="SSF161098">
    <property type="entry name" value="MetI-like"/>
    <property type="match status" value="1"/>
</dbReference>
<keyword evidence="3 9" id="KW-0813">Transport</keyword>
<dbReference type="PANTHER" id="PTHR30614">
    <property type="entry name" value="MEMBRANE COMPONENT OF AMINO ACID ABC TRANSPORTER"/>
    <property type="match status" value="1"/>
</dbReference>
<evidence type="ECO:0000256" key="5">
    <source>
        <dbReference type="ARBA" id="ARBA00022692"/>
    </source>
</evidence>
<feature type="transmembrane region" description="Helical" evidence="9">
    <location>
        <begin position="89"/>
        <end position="108"/>
    </location>
</feature>
<organism evidence="11 12">
    <name type="scientific">Mesorhizobium cantuariense</name>
    <dbReference type="NCBI Taxonomy" id="1300275"/>
    <lineage>
        <taxon>Bacteria</taxon>
        <taxon>Pseudomonadati</taxon>
        <taxon>Pseudomonadota</taxon>
        <taxon>Alphaproteobacteria</taxon>
        <taxon>Hyphomicrobiales</taxon>
        <taxon>Phyllobacteriaceae</taxon>
        <taxon>Mesorhizobium</taxon>
    </lineage>
</organism>
<dbReference type="Pfam" id="PF00528">
    <property type="entry name" value="BPD_transp_1"/>
    <property type="match status" value="1"/>
</dbReference>
<keyword evidence="5 9" id="KW-0812">Transmembrane</keyword>
<evidence type="ECO:0000256" key="9">
    <source>
        <dbReference type="RuleBase" id="RU363032"/>
    </source>
</evidence>
<feature type="transmembrane region" description="Helical" evidence="9">
    <location>
        <begin position="51"/>
        <end position="77"/>
    </location>
</feature>
<dbReference type="Gene3D" id="1.10.3720.10">
    <property type="entry name" value="MetI-like"/>
    <property type="match status" value="1"/>
</dbReference>
<dbReference type="InterPro" id="IPR000515">
    <property type="entry name" value="MetI-like"/>
</dbReference>
<comment type="similarity">
    <text evidence="2">Belongs to the binding-protein-dependent transport system permease family. HisMQ subfamily.</text>
</comment>
<comment type="subcellular location">
    <subcellularLocation>
        <location evidence="1">Cell inner membrane</location>
        <topology evidence="1">Multi-pass membrane protein</topology>
    </subcellularLocation>
    <subcellularLocation>
        <location evidence="9">Cell membrane</location>
        <topology evidence="9">Multi-pass membrane protein</topology>
    </subcellularLocation>
</comment>